<dbReference type="InterPro" id="IPR035906">
    <property type="entry name" value="MetI-like_sf"/>
</dbReference>
<dbReference type="AlphaFoldDB" id="A0A4Q7PNR5"/>
<accession>A0A4Q7PNR5</accession>
<organism evidence="9 10">
    <name type="scientific">Cuneatibacter caecimuris</name>
    <dbReference type="NCBI Taxonomy" id="1796618"/>
    <lineage>
        <taxon>Bacteria</taxon>
        <taxon>Bacillati</taxon>
        <taxon>Bacillota</taxon>
        <taxon>Clostridia</taxon>
        <taxon>Lachnospirales</taxon>
        <taxon>Lachnospiraceae</taxon>
        <taxon>Cuneatibacter</taxon>
    </lineage>
</organism>
<dbReference type="Pfam" id="PF00528">
    <property type="entry name" value="BPD_transp_1"/>
    <property type="match status" value="1"/>
</dbReference>
<keyword evidence="10" id="KW-1185">Reference proteome</keyword>
<comment type="similarity">
    <text evidence="7">Belongs to the binding-protein-dependent transport system permease family.</text>
</comment>
<feature type="transmembrane region" description="Helical" evidence="7">
    <location>
        <begin position="12"/>
        <end position="34"/>
    </location>
</feature>
<dbReference type="EMBL" id="SGXF01000001">
    <property type="protein sequence ID" value="RZT02592.1"/>
    <property type="molecule type" value="Genomic_DNA"/>
</dbReference>
<gene>
    <name evidence="9" type="ORF">EV209_0713</name>
</gene>
<name>A0A4Q7PNR5_9FIRM</name>
<evidence type="ECO:0000256" key="1">
    <source>
        <dbReference type="ARBA" id="ARBA00004651"/>
    </source>
</evidence>
<dbReference type="CDD" id="cd06261">
    <property type="entry name" value="TM_PBP2"/>
    <property type="match status" value="1"/>
</dbReference>
<feature type="transmembrane region" description="Helical" evidence="7">
    <location>
        <begin position="217"/>
        <end position="236"/>
    </location>
</feature>
<feature type="transmembrane region" description="Helical" evidence="7">
    <location>
        <begin position="126"/>
        <end position="145"/>
    </location>
</feature>
<dbReference type="OrthoDB" id="9804353at2"/>
<evidence type="ECO:0000313" key="9">
    <source>
        <dbReference type="EMBL" id="RZT02592.1"/>
    </source>
</evidence>
<comment type="subcellular location">
    <subcellularLocation>
        <location evidence="1 7">Cell membrane</location>
        <topology evidence="1 7">Multi-pass membrane protein</topology>
    </subcellularLocation>
</comment>
<feature type="transmembrane region" description="Helical" evidence="7">
    <location>
        <begin position="166"/>
        <end position="197"/>
    </location>
</feature>
<dbReference type="PROSITE" id="PS50928">
    <property type="entry name" value="ABC_TM1"/>
    <property type="match status" value="1"/>
</dbReference>
<reference evidence="9 10" key="1">
    <citation type="submission" date="2019-02" db="EMBL/GenBank/DDBJ databases">
        <title>Genomic Encyclopedia of Type Strains, Phase IV (KMG-IV): sequencing the most valuable type-strain genomes for metagenomic binning, comparative biology and taxonomic classification.</title>
        <authorList>
            <person name="Goeker M."/>
        </authorList>
    </citation>
    <scope>NUCLEOTIDE SEQUENCE [LARGE SCALE GENOMIC DNA]</scope>
    <source>
        <strain evidence="9 10">DSM 29486</strain>
    </source>
</reference>
<dbReference type="GO" id="GO:0005886">
    <property type="term" value="C:plasma membrane"/>
    <property type="evidence" value="ECO:0007669"/>
    <property type="project" value="UniProtKB-SubCell"/>
</dbReference>
<evidence type="ECO:0000256" key="7">
    <source>
        <dbReference type="RuleBase" id="RU363032"/>
    </source>
</evidence>
<evidence type="ECO:0000256" key="2">
    <source>
        <dbReference type="ARBA" id="ARBA00022448"/>
    </source>
</evidence>
<feature type="transmembrane region" description="Helical" evidence="7">
    <location>
        <begin position="62"/>
        <end position="84"/>
    </location>
</feature>
<feature type="transmembrane region" description="Helical" evidence="7">
    <location>
        <begin position="96"/>
        <end position="120"/>
    </location>
</feature>
<keyword evidence="5 7" id="KW-1133">Transmembrane helix</keyword>
<comment type="caution">
    <text evidence="9">The sequence shown here is derived from an EMBL/GenBank/DDBJ whole genome shotgun (WGS) entry which is preliminary data.</text>
</comment>
<evidence type="ECO:0000256" key="6">
    <source>
        <dbReference type="ARBA" id="ARBA00023136"/>
    </source>
</evidence>
<dbReference type="GO" id="GO:0055085">
    <property type="term" value="P:transmembrane transport"/>
    <property type="evidence" value="ECO:0007669"/>
    <property type="project" value="InterPro"/>
</dbReference>
<proteinExistence type="inferred from homology"/>
<dbReference type="Proteomes" id="UP000292927">
    <property type="component" value="Unassembled WGS sequence"/>
</dbReference>
<keyword evidence="2 7" id="KW-0813">Transport</keyword>
<dbReference type="SUPFAM" id="SSF161098">
    <property type="entry name" value="MetI-like"/>
    <property type="match status" value="1"/>
</dbReference>
<dbReference type="PANTHER" id="PTHR30151">
    <property type="entry name" value="ALKANE SULFONATE ABC TRANSPORTER-RELATED, MEMBRANE SUBUNIT"/>
    <property type="match status" value="1"/>
</dbReference>
<dbReference type="PANTHER" id="PTHR30151:SF20">
    <property type="entry name" value="ABC TRANSPORTER PERMEASE PROTEIN HI_0355-RELATED"/>
    <property type="match status" value="1"/>
</dbReference>
<evidence type="ECO:0000259" key="8">
    <source>
        <dbReference type="PROSITE" id="PS50928"/>
    </source>
</evidence>
<evidence type="ECO:0000256" key="4">
    <source>
        <dbReference type="ARBA" id="ARBA00022692"/>
    </source>
</evidence>
<keyword evidence="3" id="KW-1003">Cell membrane</keyword>
<keyword evidence="4 7" id="KW-0812">Transmembrane</keyword>
<evidence type="ECO:0000313" key="10">
    <source>
        <dbReference type="Proteomes" id="UP000292927"/>
    </source>
</evidence>
<sequence>MKRKLQSITSKLTSASGILGIVIVWQFCCSMGWIPKFMLPSPADIIKALVTDFPALMQHSGITLLEAFLGLSLGVTVGVAAAVLMDRFPSVYKAFYPLLILTQTIPTVAIAPVLVIWMGYGIAPKVTAIVIVTFFPMAIGLLDGFRSADQDAVRLLSSMGAKRKQIFRYIKFPGAMGQFFASLKICASYSIVGAVIAEWLGGNSGLGVYMTRVRKSYAYDKMFAIIVLISVISLLLMKGVELLRRRCMPWETRE</sequence>
<evidence type="ECO:0000256" key="5">
    <source>
        <dbReference type="ARBA" id="ARBA00022989"/>
    </source>
</evidence>
<dbReference type="RefSeq" id="WP_130433097.1">
    <property type="nucleotide sequence ID" value="NZ_SGXF01000001.1"/>
</dbReference>
<evidence type="ECO:0000256" key="3">
    <source>
        <dbReference type="ARBA" id="ARBA00022475"/>
    </source>
</evidence>
<feature type="domain" description="ABC transmembrane type-1" evidence="8">
    <location>
        <begin position="60"/>
        <end position="244"/>
    </location>
</feature>
<protein>
    <submittedName>
        <fullName evidence="9">ABC-type nitrate/sulfonate/bicarbonate transport system permease component</fullName>
    </submittedName>
</protein>
<dbReference type="InterPro" id="IPR000515">
    <property type="entry name" value="MetI-like"/>
</dbReference>
<dbReference type="Gene3D" id="1.10.3720.10">
    <property type="entry name" value="MetI-like"/>
    <property type="match status" value="1"/>
</dbReference>
<keyword evidence="6 7" id="KW-0472">Membrane</keyword>